<dbReference type="SUPFAM" id="SSF56672">
    <property type="entry name" value="DNA/RNA polymerases"/>
    <property type="match status" value="1"/>
</dbReference>
<dbReference type="PANTHER" id="PTHR10133:SF27">
    <property type="entry name" value="DNA POLYMERASE NU"/>
    <property type="match status" value="1"/>
</dbReference>
<dbReference type="Gene3D" id="1.10.150.20">
    <property type="entry name" value="5' to 3' exonuclease, C-terminal subdomain"/>
    <property type="match status" value="1"/>
</dbReference>
<accession>A0A6J5PL65</accession>
<evidence type="ECO:0000313" key="4">
    <source>
        <dbReference type="EMBL" id="CAB4170101.1"/>
    </source>
</evidence>
<dbReference type="InterPro" id="IPR002298">
    <property type="entry name" value="DNA_polymerase_A"/>
</dbReference>
<dbReference type="GO" id="GO:0006302">
    <property type="term" value="P:double-strand break repair"/>
    <property type="evidence" value="ECO:0007669"/>
    <property type="project" value="TreeGrafter"/>
</dbReference>
<dbReference type="Gene3D" id="3.30.420.10">
    <property type="entry name" value="Ribonuclease H-like superfamily/Ribonuclease H"/>
    <property type="match status" value="1"/>
</dbReference>
<organism evidence="4">
    <name type="scientific">uncultured Caudovirales phage</name>
    <dbReference type="NCBI Taxonomy" id="2100421"/>
    <lineage>
        <taxon>Viruses</taxon>
        <taxon>Duplodnaviria</taxon>
        <taxon>Heunggongvirae</taxon>
        <taxon>Uroviricota</taxon>
        <taxon>Caudoviricetes</taxon>
        <taxon>Peduoviridae</taxon>
        <taxon>Maltschvirus</taxon>
        <taxon>Maltschvirus maltsch</taxon>
    </lineage>
</organism>
<dbReference type="InterPro" id="IPR001098">
    <property type="entry name" value="DNA-dir_DNA_pol_A_palm_dom"/>
</dbReference>
<sequence length="645" mass="73413">MTTPLFVAIDVETTLNGNEDIGLAHPMSPDNRVILFGISNTGGEPRVTDNPKDFKRAVGELIGLEPTYCGHNISFDLLYLYRESIHLKEVFQKHKIWDTQIAEYILSGQRTKFSSLDELSIKYGLPVKDDKIKAYFQAGLGSDKIPREELEPYLKQDLTNTWFIAHRQYKEAVKEGQLTLILTQMEALHATTEMMYNGLHIDKPKLDEYTVEVVNNYVEVKLNLEDVARGHIEDINSPKQWSQFFFGGSRKVKIKEEVGIYKNGNTKYKLVEKTIKIPPFIKYVPDPEKVSAKTGQISVDDSVLSDMLNHTIDAKAISLINQLLKYRELSKQLSTYVQGLSKHIIGDFIHGKLNHTATVTGRLSSTSPNLQNISNNPIKQIFTSRFNDGFIVEVDFNQLEVVALAHVTRDKQLIADIGGGADIHSELYKDMFGKYPTKEERKPFKARTFQLIYGAGAKAISKQAGCSLDEAKKFVDVFYTRYPKVGEWHKDFAAEVERNSTYLRDADGLLEKLKTYVLKTETGRKFTFKEYYSESSWSAKTYNFSPTELKNYPIQGLATGDIVPMMLGIIFKKLVGREDVKMVNTIHDSLMFDVKKEAVVNFILEITDTLKETHKYFNEIFKTPLALKLNAGASYGINWFNMEEV</sequence>
<dbReference type="SUPFAM" id="SSF53098">
    <property type="entry name" value="Ribonuclease H-like"/>
    <property type="match status" value="1"/>
</dbReference>
<dbReference type="InterPro" id="IPR012337">
    <property type="entry name" value="RNaseH-like_sf"/>
</dbReference>
<dbReference type="Gene3D" id="3.30.70.370">
    <property type="match status" value="1"/>
</dbReference>
<proteinExistence type="predicted"/>
<keyword evidence="4" id="KW-0269">Exonuclease</keyword>
<evidence type="ECO:0000259" key="3">
    <source>
        <dbReference type="SMART" id="SM00482"/>
    </source>
</evidence>
<keyword evidence="4" id="KW-0378">Hydrolase</keyword>
<dbReference type="GO" id="GO:0006261">
    <property type="term" value="P:DNA-templated DNA replication"/>
    <property type="evidence" value="ECO:0007669"/>
    <property type="project" value="InterPro"/>
</dbReference>
<dbReference type="GO" id="GO:0003887">
    <property type="term" value="F:DNA-directed DNA polymerase activity"/>
    <property type="evidence" value="ECO:0007669"/>
    <property type="project" value="InterPro"/>
</dbReference>
<dbReference type="Gene3D" id="1.20.1060.10">
    <property type="entry name" value="Taq DNA Polymerase, Chain T, domain 4"/>
    <property type="match status" value="1"/>
</dbReference>
<feature type="domain" description="DNA-directed DNA polymerase family A palm" evidence="3">
    <location>
        <begin position="375"/>
        <end position="598"/>
    </location>
</feature>
<keyword evidence="4" id="KW-0540">Nuclease</keyword>
<dbReference type="InterPro" id="IPR043502">
    <property type="entry name" value="DNA/RNA_pol_sf"/>
</dbReference>
<evidence type="ECO:0000256" key="2">
    <source>
        <dbReference type="ARBA" id="ARBA00023109"/>
    </source>
</evidence>
<dbReference type="GO" id="GO:0003677">
    <property type="term" value="F:DNA binding"/>
    <property type="evidence" value="ECO:0007669"/>
    <property type="project" value="InterPro"/>
</dbReference>
<reference evidence="4" key="1">
    <citation type="submission" date="2020-05" db="EMBL/GenBank/DDBJ databases">
        <authorList>
            <person name="Chiriac C."/>
            <person name="Salcher M."/>
            <person name="Ghai R."/>
            <person name="Kavagutti S V."/>
        </authorList>
    </citation>
    <scope>NUCLEOTIDE SEQUENCE</scope>
</reference>
<name>A0A6J5PL65_9CAUD</name>
<keyword evidence="1" id="KW-0235">DNA replication</keyword>
<gene>
    <name evidence="4" type="ORF">UFOVP907_53</name>
</gene>
<evidence type="ECO:0000256" key="1">
    <source>
        <dbReference type="ARBA" id="ARBA00022705"/>
    </source>
</evidence>
<dbReference type="SMART" id="SM00482">
    <property type="entry name" value="POLAc"/>
    <property type="match status" value="1"/>
</dbReference>
<keyword evidence="2" id="KW-1194">Viral DNA replication</keyword>
<dbReference type="InterPro" id="IPR036397">
    <property type="entry name" value="RNaseH_sf"/>
</dbReference>
<dbReference type="PRINTS" id="PR00868">
    <property type="entry name" value="DNAPOLI"/>
</dbReference>
<dbReference type="PANTHER" id="PTHR10133">
    <property type="entry name" value="DNA POLYMERASE I"/>
    <property type="match status" value="1"/>
</dbReference>
<dbReference type="GO" id="GO:0039693">
    <property type="term" value="P:viral DNA genome replication"/>
    <property type="evidence" value="ECO:0007669"/>
    <property type="project" value="UniProtKB-KW"/>
</dbReference>
<dbReference type="Pfam" id="PF00476">
    <property type="entry name" value="DNA_pol_A"/>
    <property type="match status" value="1"/>
</dbReference>
<protein>
    <submittedName>
        <fullName evidence="4">PolA DNA polymerase I - 3'-5' exonuclease and polymerase domains</fullName>
    </submittedName>
</protein>
<dbReference type="EMBL" id="LR796857">
    <property type="protein sequence ID" value="CAB4170101.1"/>
    <property type="molecule type" value="Genomic_DNA"/>
</dbReference>
<dbReference type="GO" id="GO:0004527">
    <property type="term" value="F:exonuclease activity"/>
    <property type="evidence" value="ECO:0007669"/>
    <property type="project" value="UniProtKB-KW"/>
</dbReference>